<dbReference type="InterPro" id="IPR014710">
    <property type="entry name" value="RmlC-like_jellyroll"/>
</dbReference>
<dbReference type="Gene3D" id="1.10.10.60">
    <property type="entry name" value="Homeodomain-like"/>
    <property type="match status" value="2"/>
</dbReference>
<keyword evidence="6" id="KW-1185">Reference proteome</keyword>
<evidence type="ECO:0000313" key="5">
    <source>
        <dbReference type="EMBL" id="SDL74046.1"/>
    </source>
</evidence>
<accession>A0A1G9MID5</accession>
<keyword evidence="3" id="KW-0804">Transcription</keyword>
<dbReference type="SUPFAM" id="SSF46689">
    <property type="entry name" value="Homeodomain-like"/>
    <property type="match status" value="2"/>
</dbReference>
<protein>
    <submittedName>
        <fullName evidence="5">Transcriptional regulator, AraC family</fullName>
    </submittedName>
</protein>
<dbReference type="Pfam" id="PF07883">
    <property type="entry name" value="Cupin_2"/>
    <property type="match status" value="1"/>
</dbReference>
<dbReference type="EMBL" id="FNGS01000003">
    <property type="protein sequence ID" value="SDL74046.1"/>
    <property type="molecule type" value="Genomic_DNA"/>
</dbReference>
<dbReference type="InterPro" id="IPR011051">
    <property type="entry name" value="RmlC_Cupin_sf"/>
</dbReference>
<dbReference type="GO" id="GO:0003700">
    <property type="term" value="F:DNA-binding transcription factor activity"/>
    <property type="evidence" value="ECO:0007669"/>
    <property type="project" value="InterPro"/>
</dbReference>
<evidence type="ECO:0000256" key="2">
    <source>
        <dbReference type="ARBA" id="ARBA00023125"/>
    </source>
</evidence>
<evidence type="ECO:0000256" key="3">
    <source>
        <dbReference type="ARBA" id="ARBA00023163"/>
    </source>
</evidence>
<organism evidence="5 6">
    <name type="scientific">Siphonobacter aquaeclarae</name>
    <dbReference type="NCBI Taxonomy" id="563176"/>
    <lineage>
        <taxon>Bacteria</taxon>
        <taxon>Pseudomonadati</taxon>
        <taxon>Bacteroidota</taxon>
        <taxon>Cytophagia</taxon>
        <taxon>Cytophagales</taxon>
        <taxon>Cytophagaceae</taxon>
        <taxon>Siphonobacter</taxon>
    </lineage>
</organism>
<dbReference type="InterPro" id="IPR018062">
    <property type="entry name" value="HTH_AraC-typ_CS"/>
</dbReference>
<dbReference type="PANTHER" id="PTHR43280:SF27">
    <property type="entry name" value="TRANSCRIPTIONAL REGULATOR MTLR"/>
    <property type="match status" value="1"/>
</dbReference>
<gene>
    <name evidence="5" type="ORF">SAMN04488090_1619</name>
</gene>
<dbReference type="Pfam" id="PF12833">
    <property type="entry name" value="HTH_18"/>
    <property type="match status" value="1"/>
</dbReference>
<reference evidence="5 6" key="1">
    <citation type="submission" date="2016-10" db="EMBL/GenBank/DDBJ databases">
        <authorList>
            <person name="de Groot N.N."/>
        </authorList>
    </citation>
    <scope>NUCLEOTIDE SEQUENCE [LARGE SCALE GENOMIC DNA]</scope>
    <source>
        <strain evidence="5 6">DSM 21668</strain>
    </source>
</reference>
<proteinExistence type="predicted"/>
<dbReference type="PROSITE" id="PS00041">
    <property type="entry name" value="HTH_ARAC_FAMILY_1"/>
    <property type="match status" value="1"/>
</dbReference>
<dbReference type="OrthoDB" id="792101at2"/>
<dbReference type="PROSITE" id="PS01124">
    <property type="entry name" value="HTH_ARAC_FAMILY_2"/>
    <property type="match status" value="1"/>
</dbReference>
<dbReference type="SUPFAM" id="SSF51182">
    <property type="entry name" value="RmlC-like cupins"/>
    <property type="match status" value="1"/>
</dbReference>
<dbReference type="SMART" id="SM00342">
    <property type="entry name" value="HTH_ARAC"/>
    <property type="match status" value="1"/>
</dbReference>
<sequence>MKPSFEHIDSLPDSSFTFREFVLPAFDAPYHFHPEIELTLILSSRGKRFVGTNVSDFEAGDLVLIGPNLPHYWKNEGNTEEAHSIVIQFRVDFLGADFFRKPEFLSIARLLQRSKSGLHFYGKTAERAIKEIQYLLKDSHFHRLLGLLDLLHTLAESQEVNVLDTSQFFAQLPKTDYERLNKIYAFMAENFRQEIRLETISELINMTPQSFCRYFKKVTKKTFIDSLNEYRIRYASQLLLSDGDLTVAEICYQSGFGNISHFNRQFRQITGLAPLQYRNEFLRA</sequence>
<dbReference type="PANTHER" id="PTHR43280">
    <property type="entry name" value="ARAC-FAMILY TRANSCRIPTIONAL REGULATOR"/>
    <property type="match status" value="1"/>
</dbReference>
<feature type="domain" description="HTH araC/xylS-type" evidence="4">
    <location>
        <begin position="181"/>
        <end position="280"/>
    </location>
</feature>
<keyword evidence="1" id="KW-0805">Transcription regulation</keyword>
<evidence type="ECO:0000259" key="4">
    <source>
        <dbReference type="PROSITE" id="PS01124"/>
    </source>
</evidence>
<dbReference type="AlphaFoldDB" id="A0A1G9MID5"/>
<keyword evidence="2" id="KW-0238">DNA-binding</keyword>
<dbReference type="InterPro" id="IPR018060">
    <property type="entry name" value="HTH_AraC"/>
</dbReference>
<dbReference type="STRING" id="563176.SAMN04488090_1619"/>
<dbReference type="InterPro" id="IPR013096">
    <property type="entry name" value="Cupin_2"/>
</dbReference>
<dbReference type="PRINTS" id="PR00032">
    <property type="entry name" value="HTHARAC"/>
</dbReference>
<dbReference type="GO" id="GO:0043565">
    <property type="term" value="F:sequence-specific DNA binding"/>
    <property type="evidence" value="ECO:0007669"/>
    <property type="project" value="InterPro"/>
</dbReference>
<dbReference type="InterPro" id="IPR009057">
    <property type="entry name" value="Homeodomain-like_sf"/>
</dbReference>
<evidence type="ECO:0000256" key="1">
    <source>
        <dbReference type="ARBA" id="ARBA00023015"/>
    </source>
</evidence>
<name>A0A1G9MID5_9BACT</name>
<dbReference type="InterPro" id="IPR020449">
    <property type="entry name" value="Tscrpt_reg_AraC-type_HTH"/>
</dbReference>
<dbReference type="Gene3D" id="2.60.120.10">
    <property type="entry name" value="Jelly Rolls"/>
    <property type="match status" value="1"/>
</dbReference>
<dbReference type="RefSeq" id="WP_093200227.1">
    <property type="nucleotide sequence ID" value="NZ_FNGS01000003.1"/>
</dbReference>
<dbReference type="Proteomes" id="UP000198901">
    <property type="component" value="Unassembled WGS sequence"/>
</dbReference>
<dbReference type="CDD" id="cd06976">
    <property type="entry name" value="cupin_MtlR-like_N"/>
    <property type="match status" value="1"/>
</dbReference>
<evidence type="ECO:0000313" key="6">
    <source>
        <dbReference type="Proteomes" id="UP000198901"/>
    </source>
</evidence>